<dbReference type="EMBL" id="LJVE01000008">
    <property type="protein sequence ID" value="KPL15691.1"/>
    <property type="molecule type" value="Genomic_DNA"/>
</dbReference>
<dbReference type="Proteomes" id="UP000050975">
    <property type="component" value="Unassembled WGS sequence"/>
</dbReference>
<dbReference type="Pfam" id="PF02896">
    <property type="entry name" value="PEP-utilizers_C"/>
    <property type="match status" value="1"/>
</dbReference>
<evidence type="ECO:0000313" key="5">
    <source>
        <dbReference type="Proteomes" id="UP000050975"/>
    </source>
</evidence>
<comment type="caution">
    <text evidence="4">The sequence shown here is derived from an EMBL/GenBank/DDBJ whole genome shotgun (WGS) entry which is preliminary data.</text>
</comment>
<evidence type="ECO:0000256" key="1">
    <source>
        <dbReference type="ARBA" id="ARBA00020138"/>
    </source>
</evidence>
<dbReference type="PANTHER" id="PTHR22931:SF9">
    <property type="entry name" value="PYRUVATE, PHOSPHATE DIKINASE 1, CHLOROPLASTIC"/>
    <property type="match status" value="1"/>
</dbReference>
<accession>A0A0S8K3D3</accession>
<dbReference type="InterPro" id="IPR015813">
    <property type="entry name" value="Pyrv/PenolPyrv_kinase-like_dom"/>
</dbReference>
<feature type="domain" description="PEP-utilising enzyme C-terminal" evidence="3">
    <location>
        <begin position="9"/>
        <end position="225"/>
    </location>
</feature>
<dbReference type="Gene3D" id="3.20.20.60">
    <property type="entry name" value="Phosphoenolpyruvate-binding domains"/>
    <property type="match status" value="1"/>
</dbReference>
<evidence type="ECO:0000256" key="2">
    <source>
        <dbReference type="ARBA" id="ARBA00032883"/>
    </source>
</evidence>
<dbReference type="PATRIC" id="fig|1703778.3.peg.744"/>
<protein>
    <recommendedName>
        <fullName evidence="1">Pyruvate, phosphate dikinase</fullName>
    </recommendedName>
    <alternativeName>
        <fullName evidence="2">Pyruvate, orthophosphate dikinase</fullName>
    </alternativeName>
</protein>
<reference evidence="4 5" key="1">
    <citation type="journal article" date="2015" name="Microbiome">
        <title>Genomic resolution of linkages in carbon, nitrogen, and sulfur cycling among widespread estuary sediment bacteria.</title>
        <authorList>
            <person name="Baker B.J."/>
            <person name="Lazar C.S."/>
            <person name="Teske A.P."/>
            <person name="Dick G.J."/>
        </authorList>
    </citation>
    <scope>NUCLEOTIDE SEQUENCE [LARGE SCALE GENOMIC DNA]</scope>
    <source>
        <strain evidence="4">SM1_77</strain>
    </source>
</reference>
<dbReference type="PANTHER" id="PTHR22931">
    <property type="entry name" value="PHOSPHOENOLPYRUVATE DIKINASE-RELATED"/>
    <property type="match status" value="1"/>
</dbReference>
<gene>
    <name evidence="4" type="ORF">AMJ74_01025</name>
</gene>
<dbReference type="GO" id="GO:0050242">
    <property type="term" value="F:pyruvate, phosphate dikinase activity"/>
    <property type="evidence" value="ECO:0007669"/>
    <property type="project" value="InterPro"/>
</dbReference>
<organism evidence="4 5">
    <name type="scientific">candidate division WOR_3 bacterium SM1_77</name>
    <dbReference type="NCBI Taxonomy" id="1703778"/>
    <lineage>
        <taxon>Bacteria</taxon>
        <taxon>Bacteria division WOR-3</taxon>
    </lineage>
</organism>
<dbReference type="InterPro" id="IPR010121">
    <property type="entry name" value="Pyruvate_phosphate_dikinase"/>
</dbReference>
<name>A0A0S8K3D3_UNCW3</name>
<dbReference type="AlphaFoldDB" id="A0A0S8K3D3"/>
<sequence>MQELTQRAEGLHESNPMMGHRGVRLGVTYPEITSMQVRAIFEAAAELVKEGNDPYPEIMVPVVAEANELRDQKDIVDRIYKEVLVKYNLKKIKHMYGTMIEIPRACIVADQIAPSVEFFSYGTNDLTQMGFGFSRDDIGGFLADYIKKGILPEDPFQSVDQSGIGELIKIGIERGRETNPKLEIGICGEHGGDPRSIHFCHRVGMNYVSCSPFRVPIARLAAAQATLIYKKGKKTGKQEKGTKTK</sequence>
<dbReference type="InterPro" id="IPR040442">
    <property type="entry name" value="Pyrv_kinase-like_dom_sf"/>
</dbReference>
<dbReference type="SUPFAM" id="SSF51621">
    <property type="entry name" value="Phosphoenolpyruvate/pyruvate domain"/>
    <property type="match status" value="1"/>
</dbReference>
<evidence type="ECO:0000313" key="4">
    <source>
        <dbReference type="EMBL" id="KPL15691.1"/>
    </source>
</evidence>
<evidence type="ECO:0000259" key="3">
    <source>
        <dbReference type="Pfam" id="PF02896"/>
    </source>
</evidence>
<proteinExistence type="predicted"/>
<dbReference type="InterPro" id="IPR000121">
    <property type="entry name" value="PEP_util_C"/>
</dbReference>